<dbReference type="EMBL" id="JAIWYP010000006">
    <property type="protein sequence ID" value="KAH3809427.1"/>
    <property type="molecule type" value="Genomic_DNA"/>
</dbReference>
<organism evidence="1 2">
    <name type="scientific">Dreissena polymorpha</name>
    <name type="common">Zebra mussel</name>
    <name type="synonym">Mytilus polymorpha</name>
    <dbReference type="NCBI Taxonomy" id="45954"/>
    <lineage>
        <taxon>Eukaryota</taxon>
        <taxon>Metazoa</taxon>
        <taxon>Spiralia</taxon>
        <taxon>Lophotrochozoa</taxon>
        <taxon>Mollusca</taxon>
        <taxon>Bivalvia</taxon>
        <taxon>Autobranchia</taxon>
        <taxon>Heteroconchia</taxon>
        <taxon>Euheterodonta</taxon>
        <taxon>Imparidentia</taxon>
        <taxon>Neoheterodontei</taxon>
        <taxon>Myida</taxon>
        <taxon>Dreissenoidea</taxon>
        <taxon>Dreissenidae</taxon>
        <taxon>Dreissena</taxon>
    </lineage>
</organism>
<dbReference type="AlphaFoldDB" id="A0A9D4G3D8"/>
<sequence>MPHDLKSVLQATLYVRAGRPTVRVPVASWPSHFVGVHPPFGACDQVNGGDVEIEGRT</sequence>
<name>A0A9D4G3D8_DREPO</name>
<reference evidence="1" key="2">
    <citation type="submission" date="2020-11" db="EMBL/GenBank/DDBJ databases">
        <authorList>
            <person name="McCartney M.A."/>
            <person name="Auch B."/>
            <person name="Kono T."/>
            <person name="Mallez S."/>
            <person name="Becker A."/>
            <person name="Gohl D.M."/>
            <person name="Silverstein K.A.T."/>
            <person name="Koren S."/>
            <person name="Bechman K.B."/>
            <person name="Herman A."/>
            <person name="Abrahante J.E."/>
            <person name="Garbe J."/>
        </authorList>
    </citation>
    <scope>NUCLEOTIDE SEQUENCE</scope>
    <source>
        <strain evidence="1">Duluth1</strain>
        <tissue evidence="1">Whole animal</tissue>
    </source>
</reference>
<dbReference type="Proteomes" id="UP000828390">
    <property type="component" value="Unassembled WGS sequence"/>
</dbReference>
<gene>
    <name evidence="1" type="ORF">DPMN_137796</name>
</gene>
<keyword evidence="2" id="KW-1185">Reference proteome</keyword>
<evidence type="ECO:0000313" key="1">
    <source>
        <dbReference type="EMBL" id="KAH3809427.1"/>
    </source>
</evidence>
<evidence type="ECO:0000313" key="2">
    <source>
        <dbReference type="Proteomes" id="UP000828390"/>
    </source>
</evidence>
<comment type="caution">
    <text evidence="1">The sequence shown here is derived from an EMBL/GenBank/DDBJ whole genome shotgun (WGS) entry which is preliminary data.</text>
</comment>
<protein>
    <submittedName>
        <fullName evidence="1">Uncharacterized protein</fullName>
    </submittedName>
</protein>
<reference evidence="1" key="1">
    <citation type="journal article" date="2019" name="bioRxiv">
        <title>The Genome of the Zebra Mussel, Dreissena polymorpha: A Resource for Invasive Species Research.</title>
        <authorList>
            <person name="McCartney M.A."/>
            <person name="Auch B."/>
            <person name="Kono T."/>
            <person name="Mallez S."/>
            <person name="Zhang Y."/>
            <person name="Obille A."/>
            <person name="Becker A."/>
            <person name="Abrahante J.E."/>
            <person name="Garbe J."/>
            <person name="Badalamenti J.P."/>
            <person name="Herman A."/>
            <person name="Mangelson H."/>
            <person name="Liachko I."/>
            <person name="Sullivan S."/>
            <person name="Sone E.D."/>
            <person name="Koren S."/>
            <person name="Silverstein K.A.T."/>
            <person name="Beckman K.B."/>
            <person name="Gohl D.M."/>
        </authorList>
    </citation>
    <scope>NUCLEOTIDE SEQUENCE</scope>
    <source>
        <strain evidence="1">Duluth1</strain>
        <tissue evidence="1">Whole animal</tissue>
    </source>
</reference>
<proteinExistence type="predicted"/>
<accession>A0A9D4G3D8</accession>